<accession>A0A428Z0Y8</accession>
<evidence type="ECO:0000313" key="2">
    <source>
        <dbReference type="Proteomes" id="UP000287547"/>
    </source>
</evidence>
<reference evidence="1 2" key="1">
    <citation type="submission" date="2018-05" db="EMBL/GenBank/DDBJ databases">
        <title>Evolution of GPA BGCs.</title>
        <authorList>
            <person name="Waglechner N."/>
            <person name="Wright G.D."/>
        </authorList>
    </citation>
    <scope>NUCLEOTIDE SEQUENCE [LARGE SCALE GENOMIC DNA]</scope>
    <source>
        <strain evidence="1 2">A82846</strain>
    </source>
</reference>
<name>A0A428Z0Y8_KIBAR</name>
<proteinExistence type="predicted"/>
<dbReference type="Proteomes" id="UP000287547">
    <property type="component" value="Unassembled WGS sequence"/>
</dbReference>
<dbReference type="AlphaFoldDB" id="A0A428Z0Y8"/>
<comment type="caution">
    <text evidence="1">The sequence shown here is derived from an EMBL/GenBank/DDBJ whole genome shotgun (WGS) entry which is preliminary data.</text>
</comment>
<dbReference type="EMBL" id="QHKI01000037">
    <property type="protein sequence ID" value="RSM78130.1"/>
    <property type="molecule type" value="Genomic_DNA"/>
</dbReference>
<sequence length="302" mass="32916">MDVAGCFLAGYIHPTHESTGKLMLRATLVLTIALSVAGCAAPSNSSAGADPFPPTAQVEALRLPFDAYTFSLADMYTISNAEDLLMRKCMVARGHDWAIIRRPTDLKDLRNRRRYGVIESKIAQFGYHVPAGLLSPEGVELAYDKRDSSLSESATEAAFGPDGCGVEVAGQLRPGGDAEPNLLMQKSSASLRDSQGDPRVAEAMSAWRDCMHRKGLEYQDPLAAMSDPKWWANDSSVPSSEEIAVATTDVDCKNQTGLVDVWHAAEVRIQEQEINRDPAYFQTLRTTMNKELDIAHGVLGRS</sequence>
<gene>
    <name evidence="1" type="ORF">DMH04_33755</name>
</gene>
<organism evidence="1 2">
    <name type="scientific">Kibdelosporangium aridum</name>
    <dbReference type="NCBI Taxonomy" id="2030"/>
    <lineage>
        <taxon>Bacteria</taxon>
        <taxon>Bacillati</taxon>
        <taxon>Actinomycetota</taxon>
        <taxon>Actinomycetes</taxon>
        <taxon>Pseudonocardiales</taxon>
        <taxon>Pseudonocardiaceae</taxon>
        <taxon>Kibdelosporangium</taxon>
    </lineage>
</organism>
<protein>
    <submittedName>
        <fullName evidence="1">Uncharacterized protein</fullName>
    </submittedName>
</protein>
<evidence type="ECO:0000313" key="1">
    <source>
        <dbReference type="EMBL" id="RSM78130.1"/>
    </source>
</evidence>